<accession>A0A2M4D7S4</accession>
<organism evidence="2">
    <name type="scientific">Anopheles darlingi</name>
    <name type="common">Mosquito</name>
    <dbReference type="NCBI Taxonomy" id="43151"/>
    <lineage>
        <taxon>Eukaryota</taxon>
        <taxon>Metazoa</taxon>
        <taxon>Ecdysozoa</taxon>
        <taxon>Arthropoda</taxon>
        <taxon>Hexapoda</taxon>
        <taxon>Insecta</taxon>
        <taxon>Pterygota</taxon>
        <taxon>Neoptera</taxon>
        <taxon>Endopterygota</taxon>
        <taxon>Diptera</taxon>
        <taxon>Nematocera</taxon>
        <taxon>Culicoidea</taxon>
        <taxon>Culicidae</taxon>
        <taxon>Anophelinae</taxon>
        <taxon>Anopheles</taxon>
    </lineage>
</organism>
<proteinExistence type="predicted"/>
<feature type="chain" id="PRO_5014792193" evidence="1">
    <location>
        <begin position="20"/>
        <end position="77"/>
    </location>
</feature>
<name>A0A2M4D7S4_ANODA</name>
<keyword evidence="1" id="KW-0732">Signal</keyword>
<dbReference type="EMBL" id="GGFL01009373">
    <property type="protein sequence ID" value="MBW73551.1"/>
    <property type="molecule type" value="Transcribed_RNA"/>
</dbReference>
<evidence type="ECO:0000256" key="1">
    <source>
        <dbReference type="SAM" id="SignalP"/>
    </source>
</evidence>
<evidence type="ECO:0000313" key="2">
    <source>
        <dbReference type="EMBL" id="MBW73551.1"/>
    </source>
</evidence>
<protein>
    <submittedName>
        <fullName evidence="2">Putative secreted protein</fullName>
    </submittedName>
</protein>
<sequence length="77" mass="8487">MQLCMNLLYTMLLTTLANALSHRLFRFSLSHSVVQCLVLSQSCSQSLAHARAVPPQPPAPVTMAMAMDAQWPAINFN</sequence>
<dbReference type="AlphaFoldDB" id="A0A2M4D7S4"/>
<reference evidence="2" key="1">
    <citation type="submission" date="2018-01" db="EMBL/GenBank/DDBJ databases">
        <title>An insight into the sialome of Amazonian anophelines.</title>
        <authorList>
            <person name="Ribeiro J.M."/>
            <person name="Scarpassa V."/>
            <person name="Calvo E."/>
        </authorList>
    </citation>
    <scope>NUCLEOTIDE SEQUENCE</scope>
</reference>
<feature type="signal peptide" evidence="1">
    <location>
        <begin position="1"/>
        <end position="19"/>
    </location>
</feature>